<comment type="subcellular location">
    <subcellularLocation>
        <location evidence="14">Cell inner membrane</location>
        <topology evidence="14">Single-pass membrane protein</topology>
    </subcellularLocation>
    <subcellularLocation>
        <location evidence="2">Cell membrane</location>
    </subcellularLocation>
    <subcellularLocation>
        <location evidence="1">Membrane</location>
        <topology evidence="1">Single-pass membrane protein</topology>
    </subcellularLocation>
</comment>
<evidence type="ECO:0000313" key="19">
    <source>
        <dbReference type="Proteomes" id="UP001500021"/>
    </source>
</evidence>
<dbReference type="SUPFAM" id="SSF56601">
    <property type="entry name" value="beta-lactamase/transpeptidase-like"/>
    <property type="match status" value="1"/>
</dbReference>
<organism evidence="18 19">
    <name type="scientific">Colwellia asteriadis</name>
    <dbReference type="NCBI Taxonomy" id="517723"/>
    <lineage>
        <taxon>Bacteria</taxon>
        <taxon>Pseudomonadati</taxon>
        <taxon>Pseudomonadota</taxon>
        <taxon>Gammaproteobacteria</taxon>
        <taxon>Alteromonadales</taxon>
        <taxon>Colwelliaceae</taxon>
        <taxon>Colwellia</taxon>
    </lineage>
</organism>
<dbReference type="Gene3D" id="3.40.710.10">
    <property type="entry name" value="DD-peptidase/beta-lactamase superfamily"/>
    <property type="match status" value="1"/>
</dbReference>
<dbReference type="InterPro" id="IPR012338">
    <property type="entry name" value="Beta-lactam/transpept-like"/>
</dbReference>
<dbReference type="PANTHER" id="PTHR30627:SF2">
    <property type="entry name" value="PEPTIDOGLYCAN D,D-TRANSPEPTIDASE MRDA"/>
    <property type="match status" value="1"/>
</dbReference>
<comment type="caution">
    <text evidence="18">The sequence shown here is derived from an EMBL/GenBank/DDBJ whole genome shotgun (WGS) entry which is preliminary data.</text>
</comment>
<dbReference type="Gene3D" id="3.90.1310.10">
    <property type="entry name" value="Penicillin-binding protein 2a (Domain 2)"/>
    <property type="match status" value="1"/>
</dbReference>
<evidence type="ECO:0000256" key="13">
    <source>
        <dbReference type="ARBA" id="ARBA00023316"/>
    </source>
</evidence>
<comment type="pathway">
    <text evidence="14">Cell wall biogenesis; peptidoglycan biosynthesis.</text>
</comment>
<evidence type="ECO:0000256" key="14">
    <source>
        <dbReference type="HAMAP-Rule" id="MF_02081"/>
    </source>
</evidence>
<dbReference type="EC" id="3.4.16.4" evidence="14"/>
<feature type="binding site" evidence="14">
    <location>
        <position position="354"/>
    </location>
    <ligand>
        <name>Zn(2+)</name>
        <dbReference type="ChEBI" id="CHEBI:29105"/>
    </ligand>
</feature>
<dbReference type="InterPro" id="IPR050515">
    <property type="entry name" value="Beta-lactam/transpept"/>
</dbReference>
<evidence type="ECO:0000256" key="15">
    <source>
        <dbReference type="SAM" id="MobiDB-lite"/>
    </source>
</evidence>
<keyword evidence="19" id="KW-1185">Reference proteome</keyword>
<keyword evidence="10 14" id="KW-0573">Peptidoglycan synthesis</keyword>
<dbReference type="InterPro" id="IPR005311">
    <property type="entry name" value="PBP_dimer"/>
</dbReference>
<dbReference type="InterPro" id="IPR017790">
    <property type="entry name" value="Penicillin-binding_protein_2"/>
</dbReference>
<evidence type="ECO:0000259" key="16">
    <source>
        <dbReference type="Pfam" id="PF00905"/>
    </source>
</evidence>
<keyword evidence="4 14" id="KW-0997">Cell inner membrane</keyword>
<feature type="binding site" evidence="14">
    <location>
        <position position="369"/>
    </location>
    <ligand>
        <name>Zn(2+)</name>
        <dbReference type="ChEBI" id="CHEBI:29105"/>
    </ligand>
</feature>
<dbReference type="Gene3D" id="3.30.1390.30">
    <property type="entry name" value="Penicillin-binding protein 2a, domain 3"/>
    <property type="match status" value="1"/>
</dbReference>
<keyword evidence="12 14" id="KW-0472">Membrane</keyword>
<sequence length="673" mass="75450">MAPRRVVIRNHTAEANLFARRTFITLCGVIVLLLLLLVNIYNLQVSSYEKYQTRSNSNRIKLLPVAPNRGLIYDRNGVLLADNKPIYSLEIIPEDVEDIKATVKAVSELLSISEDRQTKFFKAMKRKRRFKPIDLHSRLSDQQVALFSVNQHKFTGVFVNARLKRYYPFGDLTTHNLGYVARINRKDANKLELEGKADNYAATYAIGKLGIERYYEDVLHGTIGHQEVEINNQGRVIRTLDYTPPQAGKDLTLTLDIELQMIAKRALSGKRGAIVAMDPRSGEVLAMYSNPSYDGNLFVHGISTKNYSKLLKSKDLPLINRSLQGYPPASTVKPFLALTGLEENIITPETRVWDPGFFQLPGLPNKYRDWKPWGHGWVTLTDAIEHSCNVYFYKLALELGITKISTMMERFGFGDYTGIDLHEESDGIMPSIAWKRARYNKPWYTGETLSVGIGQSYWTVTPLQLAQALTTLVNHGERKIPHLLKSTTEITKDEQGIAHDINTDVIYEEKAPIELSQKKHWDTVLKAMHNTVQKFGATGHKAFKGTTYDAAGKSGSAQVASIKQDEEYDAESTSENKRDNAMFIAFAPYKNPEIVVAVAIENVAKGGGGSNAGPVARQIMDQYFGNRVINAQSTTLQKANNKNAVASINHTGHSHSVSLMTIEQSAQRQQENN</sequence>
<proteinExistence type="inferred from homology"/>
<evidence type="ECO:0000256" key="11">
    <source>
        <dbReference type="ARBA" id="ARBA00022989"/>
    </source>
</evidence>
<reference evidence="18 19" key="1">
    <citation type="journal article" date="2019" name="Int. J. Syst. Evol. Microbiol.">
        <title>The Global Catalogue of Microorganisms (GCM) 10K type strain sequencing project: providing services to taxonomists for standard genome sequencing and annotation.</title>
        <authorList>
            <consortium name="The Broad Institute Genomics Platform"/>
            <consortium name="The Broad Institute Genome Sequencing Center for Infectious Disease"/>
            <person name="Wu L."/>
            <person name="Ma J."/>
        </authorList>
    </citation>
    <scope>NUCLEOTIDE SEQUENCE [LARGE SCALE GENOMIC DNA]</scope>
    <source>
        <strain evidence="18 19">JCM 15608</strain>
    </source>
</reference>
<evidence type="ECO:0000256" key="12">
    <source>
        <dbReference type="ARBA" id="ARBA00023136"/>
    </source>
</evidence>
<keyword evidence="3 14" id="KW-1003">Cell membrane</keyword>
<keyword evidence="7 14" id="KW-0812">Transmembrane</keyword>
<dbReference type="InterPro" id="IPR001460">
    <property type="entry name" value="PCN-bd_Tpept"/>
</dbReference>
<evidence type="ECO:0000256" key="7">
    <source>
        <dbReference type="ARBA" id="ARBA00022692"/>
    </source>
</evidence>
<dbReference type="SUPFAM" id="SSF56519">
    <property type="entry name" value="Penicillin binding protein dimerisation domain"/>
    <property type="match status" value="1"/>
</dbReference>
<evidence type="ECO:0000256" key="2">
    <source>
        <dbReference type="ARBA" id="ARBA00004236"/>
    </source>
</evidence>
<feature type="region of interest" description="Disordered" evidence="15">
    <location>
        <begin position="554"/>
        <end position="575"/>
    </location>
</feature>
<evidence type="ECO:0000259" key="17">
    <source>
        <dbReference type="Pfam" id="PF03717"/>
    </source>
</evidence>
<keyword evidence="6 14" id="KW-0645">Protease</keyword>
<keyword evidence="9 14" id="KW-0133">Cell shape</keyword>
<keyword evidence="8 14" id="KW-0378">Hydrolase</keyword>
<protein>
    <recommendedName>
        <fullName evidence="14">Peptidoglycan D,D-transpeptidase MrdA</fullName>
        <ecNumber evidence="14">3.4.16.4</ecNumber>
    </recommendedName>
    <alternativeName>
        <fullName evidence="14">Penicillin-binding protein 2</fullName>
        <shortName evidence="14">PBP-2</shortName>
    </alternativeName>
</protein>
<dbReference type="NCBIfam" id="TIGR03423">
    <property type="entry name" value="pbp2_mrdA"/>
    <property type="match status" value="1"/>
</dbReference>
<dbReference type="InterPro" id="IPR036138">
    <property type="entry name" value="PBP_dimer_sf"/>
</dbReference>
<dbReference type="PANTHER" id="PTHR30627">
    <property type="entry name" value="PEPTIDOGLYCAN D,D-TRANSPEPTIDASE"/>
    <property type="match status" value="1"/>
</dbReference>
<accession>A0ABN1LAA0</accession>
<feature type="binding site" evidence="14">
    <location>
        <position position="388"/>
    </location>
    <ligand>
        <name>Zn(2+)</name>
        <dbReference type="ChEBI" id="CHEBI:29105"/>
    </ligand>
</feature>
<keyword evidence="14" id="KW-0479">Metal-binding</keyword>
<evidence type="ECO:0000256" key="4">
    <source>
        <dbReference type="ARBA" id="ARBA00022519"/>
    </source>
</evidence>
<feature type="domain" description="Penicillin-binding protein transpeptidase" evidence="16">
    <location>
        <begin position="272"/>
        <end position="621"/>
    </location>
</feature>
<dbReference type="EMBL" id="BAAAFA010000011">
    <property type="protein sequence ID" value="GAA0822394.1"/>
    <property type="molecule type" value="Genomic_DNA"/>
</dbReference>
<evidence type="ECO:0000256" key="5">
    <source>
        <dbReference type="ARBA" id="ARBA00022645"/>
    </source>
</evidence>
<keyword evidence="14" id="KW-0862">Zinc</keyword>
<name>A0ABN1LAA0_9GAMM</name>
<dbReference type="Proteomes" id="UP001500021">
    <property type="component" value="Unassembled WGS sequence"/>
</dbReference>
<comment type="catalytic activity">
    <reaction evidence="14">
        <text>Preferential cleavage: (Ac)2-L-Lys-D-Ala-|-D-Ala. Also transpeptidation of peptidyl-alanyl moieties that are N-acyl substituents of D-alanine.</text>
        <dbReference type="EC" id="3.4.16.4"/>
    </reaction>
</comment>
<dbReference type="Pfam" id="PF00905">
    <property type="entry name" value="Transpeptidase"/>
    <property type="match status" value="1"/>
</dbReference>
<evidence type="ECO:0000256" key="10">
    <source>
        <dbReference type="ARBA" id="ARBA00022984"/>
    </source>
</evidence>
<evidence type="ECO:0000256" key="3">
    <source>
        <dbReference type="ARBA" id="ARBA00022475"/>
    </source>
</evidence>
<feature type="transmembrane region" description="Helical" evidence="14">
    <location>
        <begin position="21"/>
        <end position="41"/>
    </location>
</feature>
<feature type="active site" description="Acyl-ester intermediate" evidence="14">
    <location>
        <position position="330"/>
    </location>
</feature>
<feature type="domain" description="Penicillin-binding protein dimerisation" evidence="17">
    <location>
        <begin position="65"/>
        <end position="240"/>
    </location>
</feature>
<dbReference type="RefSeq" id="WP_343818610.1">
    <property type="nucleotide sequence ID" value="NZ_BAAAFA010000011.1"/>
</dbReference>
<feature type="binding site" evidence="14">
    <location>
        <position position="375"/>
    </location>
    <ligand>
        <name>Zn(2+)</name>
        <dbReference type="ChEBI" id="CHEBI:29105"/>
    </ligand>
</feature>
<keyword evidence="11 14" id="KW-1133">Transmembrane helix</keyword>
<evidence type="ECO:0000256" key="6">
    <source>
        <dbReference type="ARBA" id="ARBA00022670"/>
    </source>
</evidence>
<dbReference type="Pfam" id="PF03717">
    <property type="entry name" value="PBP_dimer"/>
    <property type="match status" value="1"/>
</dbReference>
<evidence type="ECO:0000256" key="8">
    <source>
        <dbReference type="ARBA" id="ARBA00022801"/>
    </source>
</evidence>
<evidence type="ECO:0000256" key="1">
    <source>
        <dbReference type="ARBA" id="ARBA00004167"/>
    </source>
</evidence>
<keyword evidence="13 14" id="KW-0961">Cell wall biogenesis/degradation</keyword>
<evidence type="ECO:0000256" key="9">
    <source>
        <dbReference type="ARBA" id="ARBA00022960"/>
    </source>
</evidence>
<gene>
    <name evidence="14 18" type="primary">mrdA</name>
    <name evidence="18" type="ORF">GCM10009111_30680</name>
</gene>
<comment type="similarity">
    <text evidence="14">Belongs to the transpeptidase family. MrdA subfamily.</text>
</comment>
<evidence type="ECO:0000313" key="18">
    <source>
        <dbReference type="EMBL" id="GAA0822394.1"/>
    </source>
</evidence>
<comment type="function">
    <text evidence="14">Catalyzes cross-linking of the peptidoglycan cell wall.</text>
</comment>
<dbReference type="HAMAP" id="MF_02081">
    <property type="entry name" value="MrdA_transpept"/>
    <property type="match status" value="1"/>
</dbReference>
<keyword evidence="5 14" id="KW-0121">Carboxypeptidase</keyword>
<comment type="cofactor">
    <cofactor evidence="14">
        <name>Zn(2+)</name>
        <dbReference type="ChEBI" id="CHEBI:29105"/>
    </cofactor>
    <text evidence="14">Binds one Zn(2+) ion per subunit.</text>
</comment>